<dbReference type="AlphaFoldDB" id="A0A2N0NQ87"/>
<organism evidence="2 3">
    <name type="scientific">Rhizophagus irregularis</name>
    <dbReference type="NCBI Taxonomy" id="588596"/>
    <lineage>
        <taxon>Eukaryota</taxon>
        <taxon>Fungi</taxon>
        <taxon>Fungi incertae sedis</taxon>
        <taxon>Mucoromycota</taxon>
        <taxon>Glomeromycotina</taxon>
        <taxon>Glomeromycetes</taxon>
        <taxon>Glomerales</taxon>
        <taxon>Glomeraceae</taxon>
        <taxon>Rhizophagus</taxon>
    </lineage>
</organism>
<keyword evidence="1" id="KW-1133">Transmembrane helix</keyword>
<keyword evidence="1" id="KW-0472">Membrane</keyword>
<protein>
    <submittedName>
        <fullName evidence="2">Uncharacterized protein</fullName>
    </submittedName>
</protein>
<proteinExistence type="predicted"/>
<comment type="caution">
    <text evidence="2">The sequence shown here is derived from an EMBL/GenBank/DDBJ whole genome shotgun (WGS) entry which is preliminary data.</text>
</comment>
<feature type="non-terminal residue" evidence="2">
    <location>
        <position position="78"/>
    </location>
</feature>
<evidence type="ECO:0000256" key="1">
    <source>
        <dbReference type="SAM" id="Phobius"/>
    </source>
</evidence>
<accession>A0A2N0NQ87</accession>
<dbReference type="Proteomes" id="UP000232722">
    <property type="component" value="Unassembled WGS sequence"/>
</dbReference>
<evidence type="ECO:0000313" key="3">
    <source>
        <dbReference type="Proteomes" id="UP000232722"/>
    </source>
</evidence>
<keyword evidence="1" id="KW-0812">Transmembrane</keyword>
<feature type="non-terminal residue" evidence="2">
    <location>
        <position position="1"/>
    </location>
</feature>
<sequence length="78" mass="9288">GKKETRTTIYRVGLEIKKGNHYVLLLQVRLISIIFMVFQEYVNLYMCPKAIMKFLVQKIEECFTLRFVILNFSGIYSF</sequence>
<dbReference type="EMBL" id="LLXJ01003677">
    <property type="protein sequence ID" value="PKB96727.1"/>
    <property type="molecule type" value="Genomic_DNA"/>
</dbReference>
<gene>
    <name evidence="2" type="ORF">RhiirA5_367677</name>
</gene>
<evidence type="ECO:0000313" key="2">
    <source>
        <dbReference type="EMBL" id="PKB96727.1"/>
    </source>
</evidence>
<reference evidence="2 3" key="1">
    <citation type="submission" date="2016-04" db="EMBL/GenBank/DDBJ databases">
        <title>Genome analyses suggest a sexual origin of heterokaryosis in a supposedly ancient asexual fungus.</title>
        <authorList>
            <person name="Ropars J."/>
            <person name="Sedzielewska K."/>
            <person name="Noel J."/>
            <person name="Charron P."/>
            <person name="Farinelli L."/>
            <person name="Marton T."/>
            <person name="Kruger M."/>
            <person name="Pelin A."/>
            <person name="Brachmann A."/>
            <person name="Corradi N."/>
        </authorList>
    </citation>
    <scope>NUCLEOTIDE SEQUENCE [LARGE SCALE GENOMIC DNA]</scope>
    <source>
        <strain evidence="2 3">A5</strain>
    </source>
</reference>
<reference evidence="2 3" key="2">
    <citation type="submission" date="2017-09" db="EMBL/GenBank/DDBJ databases">
        <title>Extensive intraspecific genome diversity in a model arbuscular mycorrhizal fungus.</title>
        <authorList>
            <person name="Chen E.C."/>
            <person name="Morin E."/>
            <person name="Beaudet D."/>
            <person name="Noel J."/>
            <person name="Ndikumana S."/>
            <person name="Charron P."/>
            <person name="St-Onge C."/>
            <person name="Giorgi J."/>
            <person name="Grigoriev I.V."/>
            <person name="Roux C."/>
            <person name="Martin F.M."/>
            <person name="Corradi N."/>
        </authorList>
    </citation>
    <scope>NUCLEOTIDE SEQUENCE [LARGE SCALE GENOMIC DNA]</scope>
    <source>
        <strain evidence="2 3">A5</strain>
    </source>
</reference>
<name>A0A2N0NQ87_9GLOM</name>
<feature type="transmembrane region" description="Helical" evidence="1">
    <location>
        <begin position="21"/>
        <end position="38"/>
    </location>
</feature>